<dbReference type="AlphaFoldDB" id="A0A3S5DGA4"/>
<dbReference type="EMBL" id="LR134156">
    <property type="protein sequence ID" value="VEA77923.1"/>
    <property type="molecule type" value="Genomic_DNA"/>
</dbReference>
<evidence type="ECO:0000313" key="1">
    <source>
        <dbReference type="EMBL" id="VEA77923.1"/>
    </source>
</evidence>
<organism evidence="1 2">
    <name type="scientific">Salmonella enterica subsp. arizonae</name>
    <dbReference type="NCBI Taxonomy" id="59203"/>
    <lineage>
        <taxon>Bacteria</taxon>
        <taxon>Pseudomonadati</taxon>
        <taxon>Pseudomonadota</taxon>
        <taxon>Gammaproteobacteria</taxon>
        <taxon>Enterobacterales</taxon>
        <taxon>Enterobacteriaceae</taxon>
        <taxon>Salmonella</taxon>
    </lineage>
</organism>
<evidence type="ECO:0000313" key="2">
    <source>
        <dbReference type="Proteomes" id="UP000275676"/>
    </source>
</evidence>
<reference evidence="1 2" key="1">
    <citation type="submission" date="2018-12" db="EMBL/GenBank/DDBJ databases">
        <authorList>
            <consortium name="Pathogen Informatics"/>
        </authorList>
    </citation>
    <scope>NUCLEOTIDE SEQUENCE [LARGE SCALE GENOMIC DNA]</scope>
    <source>
        <strain evidence="1 2">NCTC10047</strain>
    </source>
</reference>
<dbReference type="Proteomes" id="UP000275676">
    <property type="component" value="Chromosome"/>
</dbReference>
<protein>
    <submittedName>
        <fullName evidence="1">Uncharacterized protein</fullName>
    </submittedName>
</protein>
<sequence length="48" mass="5128">MTTALLVHGNFCLRSMLKDARSDQLLAMVGPRADAVGAERVRTVSPDG</sequence>
<name>A0A3S5DGA4_SALER</name>
<gene>
    <name evidence="1" type="primary">SBOV08931_2</name>
    <name evidence="1" type="ORF">NCTC10047_03855</name>
</gene>
<accession>A0A3S5DGA4</accession>
<proteinExistence type="predicted"/>